<evidence type="ECO:0000313" key="3">
    <source>
        <dbReference type="EMBL" id="KAF2885483.1"/>
    </source>
</evidence>
<feature type="region of interest" description="Disordered" evidence="2">
    <location>
        <begin position="645"/>
        <end position="672"/>
    </location>
</feature>
<dbReference type="InterPro" id="IPR033336">
    <property type="entry name" value="SAXO1/2"/>
</dbReference>
<comment type="similarity">
    <text evidence="1">Belongs to the FAM154 family.</text>
</comment>
<dbReference type="Proteomes" id="UP000801492">
    <property type="component" value="Unassembled WGS sequence"/>
</dbReference>
<organism evidence="3 4">
    <name type="scientific">Ignelater luminosus</name>
    <name type="common">Cucubano</name>
    <name type="synonym">Pyrophorus luminosus</name>
    <dbReference type="NCBI Taxonomy" id="2038154"/>
    <lineage>
        <taxon>Eukaryota</taxon>
        <taxon>Metazoa</taxon>
        <taxon>Ecdysozoa</taxon>
        <taxon>Arthropoda</taxon>
        <taxon>Hexapoda</taxon>
        <taxon>Insecta</taxon>
        <taxon>Pterygota</taxon>
        <taxon>Neoptera</taxon>
        <taxon>Endopterygota</taxon>
        <taxon>Coleoptera</taxon>
        <taxon>Polyphaga</taxon>
        <taxon>Elateriformia</taxon>
        <taxon>Elateroidea</taxon>
        <taxon>Elateridae</taxon>
        <taxon>Agrypninae</taxon>
        <taxon>Pyrophorini</taxon>
        <taxon>Ignelater</taxon>
    </lineage>
</organism>
<feature type="compositionally biased region" description="Acidic residues" evidence="2">
    <location>
        <begin position="165"/>
        <end position="181"/>
    </location>
</feature>
<comment type="caution">
    <text evidence="3">The sequence shown here is derived from an EMBL/GenBank/DDBJ whole genome shotgun (WGS) entry which is preliminary data.</text>
</comment>
<dbReference type="PANTHER" id="PTHR31516">
    <property type="entry name" value="STABILIZER OF AXONEMAL MICROTUBULES 2"/>
    <property type="match status" value="1"/>
</dbReference>
<dbReference type="OrthoDB" id="407410at2759"/>
<dbReference type="EMBL" id="VTPC01089932">
    <property type="protein sequence ID" value="KAF2885483.1"/>
    <property type="molecule type" value="Genomic_DNA"/>
</dbReference>
<feature type="region of interest" description="Disordered" evidence="2">
    <location>
        <begin position="28"/>
        <end position="53"/>
    </location>
</feature>
<dbReference type="GO" id="GO:0036126">
    <property type="term" value="C:sperm flagellum"/>
    <property type="evidence" value="ECO:0007669"/>
    <property type="project" value="TreeGrafter"/>
</dbReference>
<keyword evidence="4" id="KW-1185">Reference proteome</keyword>
<dbReference type="GO" id="GO:0005879">
    <property type="term" value="C:axonemal microtubule"/>
    <property type="evidence" value="ECO:0007669"/>
    <property type="project" value="TreeGrafter"/>
</dbReference>
<feature type="compositionally biased region" description="Low complexity" evidence="2">
    <location>
        <begin position="694"/>
        <end position="704"/>
    </location>
</feature>
<gene>
    <name evidence="3" type="ORF">ILUMI_20691</name>
</gene>
<evidence type="ECO:0000256" key="2">
    <source>
        <dbReference type="SAM" id="MobiDB-lite"/>
    </source>
</evidence>
<feature type="region of interest" description="Disordered" evidence="2">
    <location>
        <begin position="165"/>
        <end position="189"/>
    </location>
</feature>
<accession>A0A8K0CJ77</accession>
<dbReference type="GO" id="GO:0036064">
    <property type="term" value="C:ciliary basal body"/>
    <property type="evidence" value="ECO:0007669"/>
    <property type="project" value="TreeGrafter"/>
</dbReference>
<dbReference type="PANTHER" id="PTHR31516:SF17">
    <property type="entry name" value="STABILIZER OF AXONEMAL MICROTUBULES 2"/>
    <property type="match status" value="1"/>
</dbReference>
<feature type="region of interest" description="Disordered" evidence="2">
    <location>
        <begin position="685"/>
        <end position="709"/>
    </location>
</feature>
<proteinExistence type="inferred from homology"/>
<dbReference type="GO" id="GO:0008017">
    <property type="term" value="F:microtubule binding"/>
    <property type="evidence" value="ECO:0007669"/>
    <property type="project" value="InterPro"/>
</dbReference>
<dbReference type="AlphaFoldDB" id="A0A8K0CJ77"/>
<reference evidence="3" key="1">
    <citation type="submission" date="2019-08" db="EMBL/GenBank/DDBJ databases">
        <title>The genome of the North American firefly Photinus pyralis.</title>
        <authorList>
            <consortium name="Photinus pyralis genome working group"/>
            <person name="Fallon T.R."/>
            <person name="Sander Lower S.E."/>
            <person name="Weng J.-K."/>
        </authorList>
    </citation>
    <scope>NUCLEOTIDE SEQUENCE</scope>
    <source>
        <strain evidence="3">TRF0915ILg1</strain>
        <tissue evidence="3">Whole body</tissue>
    </source>
</reference>
<sequence>MKRKGRIRKRKKKAVYSVHLPTLSPTKTIFRKKGSARTSISEPDLTTAEKSRFNAGFPPGITVDELFHYRKKKPPAFVQTQDNLRPEEGSFQKITSEYKRRFRDDIYSKIQEVPRAKASRPEDSLKVEGPLELKPEYYESFIEYPIEKSIVRRPKDLINGIGMEVVDEEEKTDEEQEEEDKSTEKQPQFRVGRHYLFKRPTNLKLEGDFYAETENAEKFIHYLLTGRPDLARKPTTLKLEGEMETKTETKEKYVPFEYKSRPPLFKKSTNLHLEGVLDITTETREKYLPYEVQQRPPLIKRSTNLHLEGDLKLQPEYKDVFVEYKEAERPKPKVPSNNLKTEGLFEAQTEKAEKFVEHQIHPVIPFLRGMDVSSRKLMLGDDAAVKRPEYREKFVEHSKFERSLQHKPKLNLRPEGDMEIITENKTQFVQKPVSKTEMRKAANNLLLEGNIDMNPEYRNAYVNFYRDAYGKFGIKKDENEPEKRRRTVSHPATNLKTEGEMETNPEYKSSFVDFPRQRPLVKKPESHLRSEGNCKCSCQHAGMLLLYAVHLFILVSFDHQQFQLSNMTEKRAQYIEYPKGPKAKPLKRQTELKLEGPIESQPEYRRAYIDYITREKVDRLRPPDNLGAQSKRVFDVSENQLQPFRSPSPISKLPVPIAPRKSSLSPVSRASDKKVNKENLSKMENCLFGPKVPNPSSRSRNVSPANETTRLSFEQRARLARARRRYGSPVMVENLAYTPRESPIQAMLQASAKSRWKHEKHEDDTHRDGRAFVVLSNLEEDCNRNSNSSISYRRCDRTPKRHSELYKEQKWMPSWYAPPSK</sequence>
<dbReference type="GO" id="GO:0005814">
    <property type="term" value="C:centriole"/>
    <property type="evidence" value="ECO:0007669"/>
    <property type="project" value="TreeGrafter"/>
</dbReference>
<protein>
    <submittedName>
        <fullName evidence="3">Uncharacterized protein</fullName>
    </submittedName>
</protein>
<evidence type="ECO:0000256" key="1">
    <source>
        <dbReference type="ARBA" id="ARBA00008738"/>
    </source>
</evidence>
<name>A0A8K0CJ77_IGNLU</name>
<evidence type="ECO:0000313" key="4">
    <source>
        <dbReference type="Proteomes" id="UP000801492"/>
    </source>
</evidence>